<feature type="transmembrane region" description="Helical" evidence="9">
    <location>
        <begin position="175"/>
        <end position="197"/>
    </location>
</feature>
<keyword evidence="9" id="KW-0496">Mitochondrion</keyword>
<dbReference type="STRING" id="133381.A0A2T9Y208"/>
<dbReference type="InterPro" id="IPR000537">
    <property type="entry name" value="UbiA_prenyltransferase"/>
</dbReference>
<evidence type="ECO:0000256" key="2">
    <source>
        <dbReference type="ARBA" id="ARBA00004141"/>
    </source>
</evidence>
<dbReference type="OrthoDB" id="18170at2759"/>
<dbReference type="PANTHER" id="PTHR11048">
    <property type="entry name" value="PRENYLTRANSFERASES"/>
    <property type="match status" value="1"/>
</dbReference>
<feature type="transmembrane region" description="Helical" evidence="9">
    <location>
        <begin position="145"/>
        <end position="163"/>
    </location>
</feature>
<keyword evidence="9" id="KW-0831">Ubiquinone biosynthesis</keyword>
<keyword evidence="5 9" id="KW-0808">Transferase</keyword>
<dbReference type="EMBL" id="MBFS01003496">
    <property type="protein sequence ID" value="PVU86360.1"/>
    <property type="molecule type" value="Genomic_DNA"/>
</dbReference>
<dbReference type="Gene3D" id="1.10.357.140">
    <property type="entry name" value="UbiA prenyltransferase"/>
    <property type="match status" value="1"/>
</dbReference>
<dbReference type="InterPro" id="IPR006370">
    <property type="entry name" value="HB_polyprenyltransferase-like"/>
</dbReference>
<evidence type="ECO:0000256" key="9">
    <source>
        <dbReference type="HAMAP-Rule" id="MF_03189"/>
    </source>
</evidence>
<keyword evidence="8 9" id="KW-0472">Membrane</keyword>
<dbReference type="FunFam" id="1.10.357.140:FF:000008">
    <property type="entry name" value="4-hydroxybenzoate octaprenyltransferase"/>
    <property type="match status" value="1"/>
</dbReference>
<keyword evidence="7 9" id="KW-1133">Transmembrane helix</keyword>
<dbReference type="GO" id="GO:0005743">
    <property type="term" value="C:mitochondrial inner membrane"/>
    <property type="evidence" value="ECO:0007669"/>
    <property type="project" value="UniProtKB-SubCell"/>
</dbReference>
<evidence type="ECO:0000256" key="3">
    <source>
        <dbReference type="ARBA" id="ARBA00005179"/>
    </source>
</evidence>
<sequence>MSFFIACTVFKAVPLHKQLPALATHPCLQSKLPSSFKQTQNTSFHTNFPKTTLYNRFHLNSTNKLPSFPSQSFTPRLLSRNFRISSINTALSTNENSKSSINAIPEPILLKESEYINHGLMAKLITKFNPRIQNYMYLLRLDRPIGTMLIVWPGYWSILLAAYSNALPVSQSALILSYFTIGSFIMRGSGCIINDMWDVDFDKKVARTSERPLAASKVSMREAQYLLASQLAISFLVLIQMNTPTIIYGLLCMPLVVIYPFMKRVIYCPSVVLGLTLNWGAILGWIAMTGSPDWSVILPLYGSSIFWTIIYDAIYAHQDKLDDKRIGVKSTALLLGDKTIRFLSLFSVLSISLLLVSGYNNGNSPIFYAGVLFGCVPHLIWQLKSVNLDSQASCGRFFRSNTWYGAIVFASIAADYIYSTVL</sequence>
<gene>
    <name evidence="10" type="ORF">BB560_006748</name>
</gene>
<reference evidence="10 11" key="1">
    <citation type="journal article" date="2018" name="MBio">
        <title>Comparative Genomics Reveals the Core Gene Toolbox for the Fungus-Insect Symbiosis.</title>
        <authorList>
            <person name="Wang Y."/>
            <person name="Stata M."/>
            <person name="Wang W."/>
            <person name="Stajich J.E."/>
            <person name="White M.M."/>
            <person name="Moncalvo J.M."/>
        </authorList>
    </citation>
    <scope>NUCLEOTIDE SEQUENCE [LARGE SCALE GENOMIC DNA]</scope>
    <source>
        <strain evidence="10 11">SC-DP-2</strain>
    </source>
</reference>
<dbReference type="Proteomes" id="UP000245609">
    <property type="component" value="Unassembled WGS sequence"/>
</dbReference>
<keyword evidence="11" id="KW-1185">Reference proteome</keyword>
<dbReference type="CDD" id="cd13959">
    <property type="entry name" value="PT_UbiA_COQ2"/>
    <property type="match status" value="1"/>
</dbReference>
<dbReference type="InterPro" id="IPR039653">
    <property type="entry name" value="Prenyltransferase"/>
</dbReference>
<evidence type="ECO:0000313" key="11">
    <source>
        <dbReference type="Proteomes" id="UP000245609"/>
    </source>
</evidence>
<dbReference type="GO" id="GO:0008412">
    <property type="term" value="F:4-hydroxybenzoate polyprenyltransferase activity"/>
    <property type="evidence" value="ECO:0007669"/>
    <property type="project" value="UniProtKB-EC"/>
</dbReference>
<evidence type="ECO:0000313" key="10">
    <source>
        <dbReference type="EMBL" id="PVU86360.1"/>
    </source>
</evidence>
<feature type="transmembrane region" description="Helical" evidence="9">
    <location>
        <begin position="245"/>
        <end position="262"/>
    </location>
</feature>
<comment type="subcellular location">
    <subcellularLocation>
        <location evidence="2">Membrane</location>
        <topology evidence="2">Multi-pass membrane protein</topology>
    </subcellularLocation>
    <subcellularLocation>
        <location evidence="9">Mitochondrion inner membrane</location>
        <topology evidence="9">Multi-pass membrane protein</topology>
        <orientation evidence="9">Matrix side</orientation>
    </subcellularLocation>
</comment>
<dbReference type="UniPathway" id="UPA00232"/>
<comment type="caution">
    <text evidence="10">The sequence shown here is derived from an EMBL/GenBank/DDBJ whole genome shotgun (WGS) entry which is preliminary data.</text>
</comment>
<comment type="function">
    <text evidence="9">Catalyzes the prenylation of para-hydroxybenzoate (PHB) with an all-trans polyprenyl group. Mediates the second step in the final reaction sequence of coenzyme Q (CoQ) biosynthesis, which is the condensation of the polyisoprenoid side chain with PHB, generating the first membrane-bound Q intermediate.</text>
</comment>
<name>A0A2T9Y208_9FUNG</name>
<comment type="pathway">
    <text evidence="3">Secondary metabolite biosynthesis.</text>
</comment>
<organism evidence="10 11">
    <name type="scientific">Smittium megazygosporum</name>
    <dbReference type="NCBI Taxonomy" id="133381"/>
    <lineage>
        <taxon>Eukaryota</taxon>
        <taxon>Fungi</taxon>
        <taxon>Fungi incertae sedis</taxon>
        <taxon>Zoopagomycota</taxon>
        <taxon>Kickxellomycotina</taxon>
        <taxon>Harpellomycetes</taxon>
        <taxon>Harpellales</taxon>
        <taxon>Legeriomycetaceae</taxon>
        <taxon>Smittium</taxon>
    </lineage>
</organism>
<comment type="cofactor">
    <cofactor evidence="1 9">
        <name>Mg(2+)</name>
        <dbReference type="ChEBI" id="CHEBI:18420"/>
    </cofactor>
</comment>
<dbReference type="HAMAP" id="MF_01635">
    <property type="entry name" value="UbiA"/>
    <property type="match status" value="1"/>
</dbReference>
<dbReference type="EC" id="2.5.1.39" evidence="9"/>
<comment type="pathway">
    <text evidence="9">Cofactor biosynthesis; ubiquinone biosynthesis.</text>
</comment>
<evidence type="ECO:0000256" key="6">
    <source>
        <dbReference type="ARBA" id="ARBA00022692"/>
    </source>
</evidence>
<dbReference type="PANTHER" id="PTHR11048:SF28">
    <property type="entry name" value="4-HYDROXYBENZOATE POLYPRENYLTRANSFERASE, MITOCHONDRIAL"/>
    <property type="match status" value="1"/>
</dbReference>
<keyword evidence="9" id="KW-0414">Isoprene biosynthesis</keyword>
<accession>A0A2T9Y208</accession>
<keyword evidence="9" id="KW-0999">Mitochondrion inner membrane</keyword>
<dbReference type="GO" id="GO:0008299">
    <property type="term" value="P:isoprenoid biosynthetic process"/>
    <property type="evidence" value="ECO:0007669"/>
    <property type="project" value="UniProtKB-UniRule"/>
</dbReference>
<comment type="catalytic activity">
    <reaction evidence="9">
        <text>an all-trans-polyprenyl diphosphate + 4-hydroxybenzoate = a 4-hydroxy-3-(all-trans-polyprenyl)benzoate + diphosphate</text>
        <dbReference type="Rhea" id="RHEA:44504"/>
        <dbReference type="Rhea" id="RHEA-COMP:9514"/>
        <dbReference type="Rhea" id="RHEA-COMP:9564"/>
        <dbReference type="ChEBI" id="CHEBI:17879"/>
        <dbReference type="ChEBI" id="CHEBI:33019"/>
        <dbReference type="ChEBI" id="CHEBI:58914"/>
        <dbReference type="ChEBI" id="CHEBI:78396"/>
        <dbReference type="EC" id="2.5.1.39"/>
    </reaction>
</comment>
<dbReference type="InterPro" id="IPR044878">
    <property type="entry name" value="UbiA_sf"/>
</dbReference>
<comment type="similarity">
    <text evidence="4 9">Belongs to the UbiA prenyltransferase family.</text>
</comment>
<dbReference type="NCBIfam" id="TIGR01474">
    <property type="entry name" value="ubiA_proteo"/>
    <property type="match status" value="1"/>
</dbReference>
<keyword evidence="6 9" id="KW-0812">Transmembrane</keyword>
<feature type="transmembrane region" description="Helical" evidence="9">
    <location>
        <begin position="294"/>
        <end position="315"/>
    </location>
</feature>
<dbReference type="AlphaFoldDB" id="A0A2T9Y208"/>
<feature type="transmembrane region" description="Helical" evidence="9">
    <location>
        <begin position="269"/>
        <end position="288"/>
    </location>
</feature>
<feature type="transmembrane region" description="Helical" evidence="9">
    <location>
        <begin position="365"/>
        <end position="381"/>
    </location>
</feature>
<evidence type="ECO:0000256" key="1">
    <source>
        <dbReference type="ARBA" id="ARBA00001946"/>
    </source>
</evidence>
<dbReference type="FunFam" id="1.20.120.1780:FF:000001">
    <property type="entry name" value="4-hydroxybenzoate octaprenyltransferase"/>
    <property type="match status" value="1"/>
</dbReference>
<evidence type="ECO:0000256" key="7">
    <source>
        <dbReference type="ARBA" id="ARBA00022989"/>
    </source>
</evidence>
<evidence type="ECO:0000256" key="8">
    <source>
        <dbReference type="ARBA" id="ARBA00023136"/>
    </source>
</evidence>
<feature type="transmembrane region" description="Helical" evidence="9">
    <location>
        <begin position="339"/>
        <end position="359"/>
    </location>
</feature>
<protein>
    <recommendedName>
        <fullName evidence="9">4-hydroxybenzoate polyprenyltransferase, mitochondrial</fullName>
        <shortName evidence="9">4-HB polyprenyltransferase</shortName>
        <ecNumber evidence="9">2.5.1.39</ecNumber>
    </recommendedName>
    <alternativeName>
        <fullName evidence="9">Para-hydroxybenzoate--polyprenyltransferase</fullName>
        <shortName evidence="9">PHB:PPT</shortName>
        <shortName evidence="9">PHB:polyprenyltransferase</shortName>
    </alternativeName>
</protein>
<dbReference type="Pfam" id="PF01040">
    <property type="entry name" value="UbiA"/>
    <property type="match status" value="1"/>
</dbReference>
<dbReference type="GO" id="GO:0006744">
    <property type="term" value="P:ubiquinone biosynthetic process"/>
    <property type="evidence" value="ECO:0007669"/>
    <property type="project" value="UniProtKB-UniRule"/>
</dbReference>
<proteinExistence type="inferred from homology"/>
<evidence type="ECO:0000256" key="4">
    <source>
        <dbReference type="ARBA" id="ARBA00005985"/>
    </source>
</evidence>
<evidence type="ECO:0000256" key="5">
    <source>
        <dbReference type="ARBA" id="ARBA00022679"/>
    </source>
</evidence>
<dbReference type="Gene3D" id="1.20.120.1780">
    <property type="entry name" value="UbiA prenyltransferase"/>
    <property type="match status" value="1"/>
</dbReference>
<feature type="transmembrane region" description="Helical" evidence="9">
    <location>
        <begin position="402"/>
        <end position="419"/>
    </location>
</feature>